<accession>A0ABR0FSU2</accession>
<proteinExistence type="predicted"/>
<organism evidence="1 2">
    <name type="scientific">Podospora bellae-mahoneyi</name>
    <dbReference type="NCBI Taxonomy" id="2093777"/>
    <lineage>
        <taxon>Eukaryota</taxon>
        <taxon>Fungi</taxon>
        <taxon>Dikarya</taxon>
        <taxon>Ascomycota</taxon>
        <taxon>Pezizomycotina</taxon>
        <taxon>Sordariomycetes</taxon>
        <taxon>Sordariomycetidae</taxon>
        <taxon>Sordariales</taxon>
        <taxon>Podosporaceae</taxon>
        <taxon>Podospora</taxon>
    </lineage>
</organism>
<comment type="caution">
    <text evidence="1">The sequence shown here is derived from an EMBL/GenBank/DDBJ whole genome shotgun (WGS) entry which is preliminary data.</text>
</comment>
<gene>
    <name evidence="1" type="ORF">QC761_0029640</name>
</gene>
<dbReference type="RefSeq" id="XP_062735945.1">
    <property type="nucleotide sequence ID" value="XM_062872238.1"/>
</dbReference>
<evidence type="ECO:0000313" key="1">
    <source>
        <dbReference type="EMBL" id="KAK4646969.1"/>
    </source>
</evidence>
<dbReference type="EMBL" id="JAFFGZ010000003">
    <property type="protein sequence ID" value="KAK4646969.1"/>
    <property type="molecule type" value="Genomic_DNA"/>
</dbReference>
<name>A0ABR0FSU2_9PEZI</name>
<evidence type="ECO:0000313" key="2">
    <source>
        <dbReference type="Proteomes" id="UP001322138"/>
    </source>
</evidence>
<protein>
    <submittedName>
        <fullName evidence="1">Uncharacterized protein</fullName>
    </submittedName>
</protein>
<dbReference type="GeneID" id="87891357"/>
<dbReference type="Proteomes" id="UP001322138">
    <property type="component" value="Unassembled WGS sequence"/>
</dbReference>
<keyword evidence="2" id="KW-1185">Reference proteome</keyword>
<sequence length="200" mass="22273">MPSHATQGGKPFGTQRLYNIANQHALVIDFPAVYIAARWTLAKGLLEQGLTPGDIQLIRGLDRGGSSLSEEDLTGILLQWASLRFTSSIRVLPLLAKKCWHVAHLMDILLQLTALRHSLSTNQQVVPTRCLSNNLTPFRDGPQSSVALSDADAELPCFVLQSTRLRYMFEIPSAMETLEQHFRKPDTLKKKKPAQNTFVP</sequence>
<reference evidence="1 2" key="1">
    <citation type="journal article" date="2023" name="bioRxiv">
        <title>High-quality genome assemblies of four members of thePodospora anserinaspecies complex.</title>
        <authorList>
            <person name="Ament-Velasquez S.L."/>
            <person name="Vogan A.A."/>
            <person name="Wallerman O."/>
            <person name="Hartmann F."/>
            <person name="Gautier V."/>
            <person name="Silar P."/>
            <person name="Giraud T."/>
            <person name="Johannesson H."/>
        </authorList>
    </citation>
    <scope>NUCLEOTIDE SEQUENCE [LARGE SCALE GENOMIC DNA]</scope>
    <source>
        <strain evidence="1 2">CBS 112042</strain>
    </source>
</reference>